<name>A0A6J7S5V2_9ZZZZ</name>
<gene>
    <name evidence="1" type="ORF">UFOPK3522_00807</name>
    <name evidence="2" type="ORF">UFOPK4175_00844</name>
</gene>
<reference evidence="2" key="1">
    <citation type="submission" date="2020-05" db="EMBL/GenBank/DDBJ databases">
        <authorList>
            <person name="Chiriac C."/>
            <person name="Salcher M."/>
            <person name="Ghai R."/>
            <person name="Kavagutti S V."/>
        </authorList>
    </citation>
    <scope>NUCLEOTIDE SEQUENCE</scope>
</reference>
<protein>
    <submittedName>
        <fullName evidence="2">Unannotated protein</fullName>
    </submittedName>
</protein>
<dbReference type="AlphaFoldDB" id="A0A6J7S5V2"/>
<proteinExistence type="predicted"/>
<evidence type="ECO:0000313" key="2">
    <source>
        <dbReference type="EMBL" id="CAB5035780.1"/>
    </source>
</evidence>
<organism evidence="2">
    <name type="scientific">freshwater metagenome</name>
    <dbReference type="NCBI Taxonomy" id="449393"/>
    <lineage>
        <taxon>unclassified sequences</taxon>
        <taxon>metagenomes</taxon>
        <taxon>ecological metagenomes</taxon>
    </lineage>
</organism>
<accession>A0A6J7S5V2</accession>
<sequence length="101" mass="10873">MATAAVLLMQQLGLSDEELCAALDSNPIEIIADSLDHRPELPILLQLTEEAQASVGPEVLKLWVRTDGPNGRPIEHLLARDFAAFEAAVVTLIERGFVIGG</sequence>
<dbReference type="EMBL" id="CAFBPX010000146">
    <property type="protein sequence ID" value="CAB5035780.1"/>
    <property type="molecule type" value="Genomic_DNA"/>
</dbReference>
<evidence type="ECO:0000313" key="1">
    <source>
        <dbReference type="EMBL" id="CAB4343217.1"/>
    </source>
</evidence>
<dbReference type="EMBL" id="CAESAO010000057">
    <property type="protein sequence ID" value="CAB4343217.1"/>
    <property type="molecule type" value="Genomic_DNA"/>
</dbReference>